<accession>A0A8D2IKV5</accession>
<name>A0A8D2IKV5_VARKO</name>
<reference evidence="1" key="2">
    <citation type="submission" date="2025-09" db="UniProtKB">
        <authorList>
            <consortium name="Ensembl"/>
        </authorList>
    </citation>
    <scope>IDENTIFICATION</scope>
</reference>
<reference evidence="1" key="1">
    <citation type="submission" date="2025-08" db="UniProtKB">
        <authorList>
            <consortium name="Ensembl"/>
        </authorList>
    </citation>
    <scope>IDENTIFICATION</scope>
</reference>
<evidence type="ECO:0000313" key="1">
    <source>
        <dbReference type="Ensembl" id="ENSVKKP00000002419.1"/>
    </source>
</evidence>
<organism evidence="1 2">
    <name type="scientific">Varanus komodoensis</name>
    <name type="common">Komodo dragon</name>
    <dbReference type="NCBI Taxonomy" id="61221"/>
    <lineage>
        <taxon>Eukaryota</taxon>
        <taxon>Metazoa</taxon>
        <taxon>Chordata</taxon>
        <taxon>Craniata</taxon>
        <taxon>Vertebrata</taxon>
        <taxon>Euteleostomi</taxon>
        <taxon>Lepidosauria</taxon>
        <taxon>Squamata</taxon>
        <taxon>Bifurcata</taxon>
        <taxon>Unidentata</taxon>
        <taxon>Episquamata</taxon>
        <taxon>Toxicofera</taxon>
        <taxon>Anguimorpha</taxon>
        <taxon>Paleoanguimorpha</taxon>
        <taxon>Varanoidea</taxon>
        <taxon>Varanidae</taxon>
        <taxon>Varanus</taxon>
    </lineage>
</organism>
<sequence>LFWAELGAHAFPPPPTGDLHHAVLGLHHQLLRGKVVDVQCHFPALGCLPDLRDAAAELAAQCSAVGRVGGWRRGDGDGDWAGHHGLRAGAEHGAHIARPAGGPCRPLVPVLRDKGHPERLVEKPAAPVPVPERVPAGVAEESEGNLAFRHAQPRRLRPATVCTEQLAAAGPYQRTNVYFWTRMPDFY</sequence>
<dbReference type="Ensembl" id="ENSVKKT00000002492.1">
    <property type="protein sequence ID" value="ENSVKKP00000002419.1"/>
    <property type="gene ID" value="ENSVKKG00000001940.1"/>
</dbReference>
<evidence type="ECO:0000313" key="2">
    <source>
        <dbReference type="Proteomes" id="UP000694545"/>
    </source>
</evidence>
<dbReference type="AlphaFoldDB" id="A0A8D2IKV5"/>
<dbReference type="OMA" id="FRHAQPR"/>
<protein>
    <submittedName>
        <fullName evidence="1">Uncharacterized protein</fullName>
    </submittedName>
</protein>
<dbReference type="Proteomes" id="UP000694545">
    <property type="component" value="Unplaced"/>
</dbReference>
<keyword evidence="2" id="KW-1185">Reference proteome</keyword>
<proteinExistence type="predicted"/>